<feature type="transmembrane region" description="Helical" evidence="2">
    <location>
        <begin position="39"/>
        <end position="60"/>
    </location>
</feature>
<dbReference type="InterPro" id="IPR005162">
    <property type="entry name" value="Retrotrans_gag_dom"/>
</dbReference>
<gene>
    <name evidence="4" type="ORF">CK203_116444</name>
</gene>
<protein>
    <recommendedName>
        <fullName evidence="3">Retrotransposon gag domain-containing protein</fullName>
    </recommendedName>
</protein>
<evidence type="ECO:0000259" key="3">
    <source>
        <dbReference type="Pfam" id="PF03732"/>
    </source>
</evidence>
<evidence type="ECO:0000256" key="2">
    <source>
        <dbReference type="SAM" id="Phobius"/>
    </source>
</evidence>
<feature type="region of interest" description="Disordered" evidence="1">
    <location>
        <begin position="66"/>
        <end position="112"/>
    </location>
</feature>
<dbReference type="AlphaFoldDB" id="A0A438DQM6"/>
<sequence>MEVYLCANAYPKMQISLLKIHRWGKEDFRMPQEVLEWPSGVYCICYVGYIGTWLVGIEMAGRPRRGRSERDEELELGSRRSGCTKGQEDSDISDEEPLNKANNEPNGDNEEVHVGLDIPKEMRVSLTAYMLVDKVDFWWESMKRVYDTKAMAWEEFERIFLGKYFREVDEHAKMMEFEHLIQGTMSVLEYESHFSKLSRFALRMISEEKRRLGDSNRA</sequence>
<dbReference type="Pfam" id="PF03732">
    <property type="entry name" value="Retrotrans_gag"/>
    <property type="match status" value="1"/>
</dbReference>
<feature type="domain" description="Retrotransposon gag" evidence="3">
    <location>
        <begin position="128"/>
        <end position="208"/>
    </location>
</feature>
<evidence type="ECO:0000313" key="4">
    <source>
        <dbReference type="EMBL" id="RVW37741.1"/>
    </source>
</evidence>
<dbReference type="EMBL" id="QGNW01001527">
    <property type="protein sequence ID" value="RVW37741.1"/>
    <property type="molecule type" value="Genomic_DNA"/>
</dbReference>
<name>A0A438DQM6_VITVI</name>
<keyword evidence="2" id="KW-0472">Membrane</keyword>
<proteinExistence type="predicted"/>
<reference evidence="4 5" key="1">
    <citation type="journal article" date="2018" name="PLoS Genet.">
        <title>Population sequencing reveals clonal diversity and ancestral inbreeding in the grapevine cultivar Chardonnay.</title>
        <authorList>
            <person name="Roach M.J."/>
            <person name="Johnson D.L."/>
            <person name="Bohlmann J."/>
            <person name="van Vuuren H.J."/>
            <person name="Jones S.J."/>
            <person name="Pretorius I.S."/>
            <person name="Schmidt S.A."/>
            <person name="Borneman A.R."/>
        </authorList>
    </citation>
    <scope>NUCLEOTIDE SEQUENCE [LARGE SCALE GENOMIC DNA]</scope>
    <source>
        <strain evidence="5">cv. Chardonnay</strain>
        <tissue evidence="4">Leaf</tissue>
    </source>
</reference>
<organism evidence="4 5">
    <name type="scientific">Vitis vinifera</name>
    <name type="common">Grape</name>
    <dbReference type="NCBI Taxonomy" id="29760"/>
    <lineage>
        <taxon>Eukaryota</taxon>
        <taxon>Viridiplantae</taxon>
        <taxon>Streptophyta</taxon>
        <taxon>Embryophyta</taxon>
        <taxon>Tracheophyta</taxon>
        <taxon>Spermatophyta</taxon>
        <taxon>Magnoliopsida</taxon>
        <taxon>eudicotyledons</taxon>
        <taxon>Gunneridae</taxon>
        <taxon>Pentapetalae</taxon>
        <taxon>rosids</taxon>
        <taxon>Vitales</taxon>
        <taxon>Vitaceae</taxon>
        <taxon>Viteae</taxon>
        <taxon>Vitis</taxon>
    </lineage>
</organism>
<keyword evidence="2" id="KW-1133">Transmembrane helix</keyword>
<accession>A0A438DQM6</accession>
<keyword evidence="2" id="KW-0812">Transmembrane</keyword>
<comment type="caution">
    <text evidence="4">The sequence shown here is derived from an EMBL/GenBank/DDBJ whole genome shotgun (WGS) entry which is preliminary data.</text>
</comment>
<evidence type="ECO:0000256" key="1">
    <source>
        <dbReference type="SAM" id="MobiDB-lite"/>
    </source>
</evidence>
<evidence type="ECO:0000313" key="5">
    <source>
        <dbReference type="Proteomes" id="UP000288805"/>
    </source>
</evidence>
<dbReference type="Proteomes" id="UP000288805">
    <property type="component" value="Unassembled WGS sequence"/>
</dbReference>